<reference evidence="7" key="1">
    <citation type="submission" date="2023-01" db="EMBL/GenBank/DDBJ databases">
        <title>Metagenome sequencing of chrysophaentin producing Chrysophaeum taylorii.</title>
        <authorList>
            <person name="Davison J."/>
            <person name="Bewley C."/>
        </authorList>
    </citation>
    <scope>NUCLEOTIDE SEQUENCE</scope>
    <source>
        <strain evidence="7">NIES-1699</strain>
    </source>
</reference>
<sequence length="588" mass="64672">MRAAARIGNGTGSVEVALDESSIVVALFPWPREVDFLTSTLKTRTLDAIDVTSEDHLGELLLVQGPKLLDELGFLADTQELPARRLLLDLALTFETLAPYVVAALAAVLLVQLEYKLHGSVHARGSRYSKPPRFRNIWGKYLAVGLNAALVALNFVLVAAAVVKHGALRMRARSRIEAKDQGSTTATAARMSVEEAKRISLAASVVGRDTTRRQTFWMRALCVAAFFMAFSVLLRFTFGDPSTRVGRPSTIIIVVATTSCALIFLKDVRTHTGAILGGSEGVSGSNLVFASYKFVFDVVTTVDVANRILWLVLSTLALFIGVRRAPALACAQLVDIARSSETLRDVIRAVVRPILSGSLAVTGVFTLLVLLLFSFVAFIHLAADYRELSDDDDDFSVIHHCDDLVNCFATVLHFGLLAGGGMGDYLSFEVGAVPGRDWSFRRRLARMLFDLSFFIIVVVLLLNLVFGIIIDTFSQLRDIANERKGVLQGRCFVCGVARTSFEDSRRCVHVGNAPWYIWSPAPGGFVRHVHYEHNMWAYLLFVEHLARKPPTEYNGVESSVARRLNAGDLSWIPSGDSLILQAWTNKRN</sequence>
<feature type="transmembrane region" description="Helical" evidence="5">
    <location>
        <begin position="86"/>
        <end position="111"/>
    </location>
</feature>
<dbReference type="AlphaFoldDB" id="A0AAD7UCJ3"/>
<name>A0AAD7UCJ3_9STRA</name>
<feature type="transmembrane region" description="Helical" evidence="5">
    <location>
        <begin position="141"/>
        <end position="163"/>
    </location>
</feature>
<comment type="caution">
    <text evidence="7">The sequence shown here is derived from an EMBL/GenBank/DDBJ whole genome shotgun (WGS) entry which is preliminary data.</text>
</comment>
<evidence type="ECO:0000256" key="4">
    <source>
        <dbReference type="ARBA" id="ARBA00023136"/>
    </source>
</evidence>
<keyword evidence="4 5" id="KW-0472">Membrane</keyword>
<accession>A0AAD7UCJ3</accession>
<gene>
    <name evidence="7" type="ORF">CTAYLR_005917</name>
</gene>
<proteinExistence type="predicted"/>
<dbReference type="InterPro" id="IPR005821">
    <property type="entry name" value="Ion_trans_dom"/>
</dbReference>
<dbReference type="GO" id="GO:0005216">
    <property type="term" value="F:monoatomic ion channel activity"/>
    <property type="evidence" value="ECO:0007669"/>
    <property type="project" value="InterPro"/>
</dbReference>
<evidence type="ECO:0000256" key="3">
    <source>
        <dbReference type="ARBA" id="ARBA00022989"/>
    </source>
</evidence>
<feature type="transmembrane region" description="Helical" evidence="5">
    <location>
        <begin position="354"/>
        <end position="383"/>
    </location>
</feature>
<feature type="transmembrane region" description="Helical" evidence="5">
    <location>
        <begin position="447"/>
        <end position="470"/>
    </location>
</feature>
<dbReference type="PANTHER" id="PTHR13715">
    <property type="entry name" value="RYANODINE RECEPTOR AND IP3 RECEPTOR"/>
    <property type="match status" value="1"/>
</dbReference>
<evidence type="ECO:0000256" key="2">
    <source>
        <dbReference type="ARBA" id="ARBA00022692"/>
    </source>
</evidence>
<feature type="domain" description="Ion transport" evidence="6">
    <location>
        <begin position="275"/>
        <end position="478"/>
    </location>
</feature>
<dbReference type="Gene3D" id="1.10.287.70">
    <property type="match status" value="1"/>
</dbReference>
<feature type="transmembrane region" description="Helical" evidence="5">
    <location>
        <begin position="304"/>
        <end position="322"/>
    </location>
</feature>
<keyword evidence="3 5" id="KW-1133">Transmembrane helix</keyword>
<dbReference type="GO" id="GO:0016020">
    <property type="term" value="C:membrane"/>
    <property type="evidence" value="ECO:0007669"/>
    <property type="project" value="UniProtKB-SubCell"/>
</dbReference>
<dbReference type="Proteomes" id="UP001230188">
    <property type="component" value="Unassembled WGS sequence"/>
</dbReference>
<dbReference type="EMBL" id="JAQMWT010000432">
    <property type="protein sequence ID" value="KAJ8601432.1"/>
    <property type="molecule type" value="Genomic_DNA"/>
</dbReference>
<evidence type="ECO:0000313" key="7">
    <source>
        <dbReference type="EMBL" id="KAJ8601432.1"/>
    </source>
</evidence>
<evidence type="ECO:0000256" key="5">
    <source>
        <dbReference type="SAM" id="Phobius"/>
    </source>
</evidence>
<evidence type="ECO:0000256" key="1">
    <source>
        <dbReference type="ARBA" id="ARBA00004141"/>
    </source>
</evidence>
<protein>
    <recommendedName>
        <fullName evidence="6">Ion transport domain-containing protein</fullName>
    </recommendedName>
</protein>
<keyword evidence="2 5" id="KW-0812">Transmembrane</keyword>
<dbReference type="PANTHER" id="PTHR13715:SF99">
    <property type="entry name" value="INOSITOL 1,4,5-TRISPHOSPHATE RECEPTOR-LIKE PROTEIN A"/>
    <property type="match status" value="1"/>
</dbReference>
<organism evidence="7 8">
    <name type="scientific">Chrysophaeum taylorii</name>
    <dbReference type="NCBI Taxonomy" id="2483200"/>
    <lineage>
        <taxon>Eukaryota</taxon>
        <taxon>Sar</taxon>
        <taxon>Stramenopiles</taxon>
        <taxon>Ochrophyta</taxon>
        <taxon>Pelagophyceae</taxon>
        <taxon>Pelagomonadales</taxon>
        <taxon>Pelagomonadaceae</taxon>
        <taxon>Chrysophaeum</taxon>
    </lineage>
</organism>
<dbReference type="GO" id="GO:0006816">
    <property type="term" value="P:calcium ion transport"/>
    <property type="evidence" value="ECO:0007669"/>
    <property type="project" value="InterPro"/>
</dbReference>
<feature type="transmembrane region" description="Helical" evidence="5">
    <location>
        <begin position="216"/>
        <end position="236"/>
    </location>
</feature>
<evidence type="ECO:0000313" key="8">
    <source>
        <dbReference type="Proteomes" id="UP001230188"/>
    </source>
</evidence>
<keyword evidence="8" id="KW-1185">Reference proteome</keyword>
<comment type="subcellular location">
    <subcellularLocation>
        <location evidence="1">Membrane</location>
        <topology evidence="1">Multi-pass membrane protein</topology>
    </subcellularLocation>
</comment>
<evidence type="ECO:0000259" key="6">
    <source>
        <dbReference type="Pfam" id="PF00520"/>
    </source>
</evidence>
<dbReference type="InterPro" id="IPR015925">
    <property type="entry name" value="Ryanodine_IP3_receptor"/>
</dbReference>
<feature type="transmembrane region" description="Helical" evidence="5">
    <location>
        <begin position="248"/>
        <end position="265"/>
    </location>
</feature>
<dbReference type="Pfam" id="PF00520">
    <property type="entry name" value="Ion_trans"/>
    <property type="match status" value="1"/>
</dbReference>